<accession>A0AAD6UWN5</accession>
<feature type="compositionally biased region" description="Pro residues" evidence="1">
    <location>
        <begin position="1189"/>
        <end position="1239"/>
    </location>
</feature>
<evidence type="ECO:0000313" key="4">
    <source>
        <dbReference type="Proteomes" id="UP001219525"/>
    </source>
</evidence>
<sequence length="1268" mass="133984">MPSLFSRARTASTPSKAKPPLIIQPSALPASGARDTALSLGFDEFGAAVDPGYGAVGFLPTTLPQDPQVPFASTSHSFSSPTPSTPASNGSGSVNTPRPAYGLLSPARDTVLGLTDAARLTGTICGALERTNIATPFMFSALALDARRAGVVRLAQAFLATCADTGKAAAARAEERWMEEARFAGAHELALCLRWGLSRVVRVEGGRELRGLLSWAWYERWRAEEAANNYPPTAFSTFIDALPAQLGPILGPLFALCVRLVAHSAASGHTPPTLASILSPLLFGLSPPPPAAASSPTSTPLSPTGKSSKRDKDRDKEKDDPEALLYPTIEDFAAFSAVYEEYIRGARAAEHLLLACIREDVADERTLGGPTRLREWVGMYPASVEGAAAGGAAGKRPPAARRGAKTVRVVHVKRNVRSYSSDLVKTGSAWAEAAGAGAASGSNDWGASKAWRSILAGGAGAPRYTEPYRKRMDFGLGVQPSTASLNSSISSATSSPFGPLTSPSTTSLASDETGAFRSLTDLQWGAFESLGFDGRADGARSFELVTTGENRDSGIEARLKFDLTENARAERLAKRETLTWSDFTSSGFTRSDAPLSATLQFAPPLSLGFASSPPGAPLNAELTRKLRKAHKALPAFGWDTAPVLGPEEVIEEAFLDVFCDLLYGGGWMERAAGVGGPTADLARECAWALVEYKSRSGGQQDPGATLVLFEEFVPREYRLALAGAAPPGTRRRLPSLFTPSPPGGGKTWKQAATLNGRPYVLGATPAVTGSSRELDFDSMLRAHGATKMISLSSPSKRQPPEPVVPPSLAMARTRSEETNGSSVESGGGGETPTAAKRHSTRFRLPGGMIPGPSPGGGARVRPGMVPAEFAPVDFQTRLAVASESDDEEEEAARQRRRESASDAWVDILVGSVQARRMPGQDAQMPRGSARRRGGFVGSPDPALASMEVAQALAAETMGREMSLDGDDVDWRHREREERLRDSDVVEIERIPRTSEQSGRTEDADDEEGGDDDASDGYGPPTDTETEDENDSRRRMGYFDLHPERRPASVATKEDDDPRSLLSQTDSEDDHEVLLTVPRNLDVRPLPIPTPSRSVPAVDVSDHAEERRRAEAQASDAALLTPTAASHGVGAGNGHAGIAAPAPAAPSSKTSALIDMFREREQQQRAGSPGKPVGPVPPSRLPVRTAAAPLPTPPAPKTMPLPAPPAAPLPKPPASAPAPAPAPVSPPKSSPPQLDTPPVDPLVETGRASPARYVHGAPLHNVVEESEEE</sequence>
<reference evidence="3" key="1">
    <citation type="submission" date="2023-03" db="EMBL/GenBank/DDBJ databases">
        <title>Massive genome expansion in bonnet fungi (Mycena s.s.) driven by repeated elements and novel gene families across ecological guilds.</title>
        <authorList>
            <consortium name="Lawrence Berkeley National Laboratory"/>
            <person name="Harder C.B."/>
            <person name="Miyauchi S."/>
            <person name="Viragh M."/>
            <person name="Kuo A."/>
            <person name="Thoen E."/>
            <person name="Andreopoulos B."/>
            <person name="Lu D."/>
            <person name="Skrede I."/>
            <person name="Drula E."/>
            <person name="Henrissat B."/>
            <person name="Morin E."/>
            <person name="Kohler A."/>
            <person name="Barry K."/>
            <person name="LaButti K."/>
            <person name="Morin E."/>
            <person name="Salamov A."/>
            <person name="Lipzen A."/>
            <person name="Mereny Z."/>
            <person name="Hegedus B."/>
            <person name="Baldrian P."/>
            <person name="Stursova M."/>
            <person name="Weitz H."/>
            <person name="Taylor A."/>
            <person name="Grigoriev I.V."/>
            <person name="Nagy L.G."/>
            <person name="Martin F."/>
            <person name="Kauserud H."/>
        </authorList>
    </citation>
    <scope>NUCLEOTIDE SEQUENCE</scope>
    <source>
        <strain evidence="3">9144</strain>
    </source>
</reference>
<dbReference type="PANTHER" id="PTHR28093">
    <property type="entry name" value="MORPHOGENESIS-RELATED PROTEIN MSB1"/>
    <property type="match status" value="1"/>
</dbReference>
<feature type="compositionally biased region" description="Low complexity" evidence="1">
    <location>
        <begin position="1135"/>
        <end position="1147"/>
    </location>
</feature>
<dbReference type="InterPro" id="IPR012965">
    <property type="entry name" value="Msb1/Mug8_dom"/>
</dbReference>
<feature type="compositionally biased region" description="Low complexity" evidence="1">
    <location>
        <begin position="1111"/>
        <end position="1127"/>
    </location>
</feature>
<feature type="compositionally biased region" description="Basic and acidic residues" evidence="1">
    <location>
        <begin position="1040"/>
        <end position="1058"/>
    </location>
</feature>
<feature type="compositionally biased region" description="Acidic residues" evidence="1">
    <location>
        <begin position="1002"/>
        <end position="1014"/>
    </location>
</feature>
<keyword evidence="4" id="KW-1185">Reference proteome</keyword>
<dbReference type="Proteomes" id="UP001219525">
    <property type="component" value="Unassembled WGS sequence"/>
</dbReference>
<dbReference type="PANTHER" id="PTHR28093:SF1">
    <property type="entry name" value="MORPHOGENESIS-RELATED PROTEIN MSB1"/>
    <property type="match status" value="1"/>
</dbReference>
<evidence type="ECO:0000256" key="1">
    <source>
        <dbReference type="SAM" id="MobiDB-lite"/>
    </source>
</evidence>
<dbReference type="Pfam" id="PF08101">
    <property type="entry name" value="Msb1-Mug8_dom"/>
    <property type="match status" value="1"/>
</dbReference>
<feature type="region of interest" description="Disordered" evidence="1">
    <location>
        <begin position="916"/>
        <end position="941"/>
    </location>
</feature>
<feature type="compositionally biased region" description="Basic and acidic residues" evidence="1">
    <location>
        <begin position="1099"/>
        <end position="1110"/>
    </location>
</feature>
<feature type="compositionally biased region" description="Basic and acidic residues" evidence="1">
    <location>
        <begin position="308"/>
        <end position="321"/>
    </location>
</feature>
<feature type="compositionally biased region" description="Basic and acidic residues" evidence="1">
    <location>
        <begin position="891"/>
        <end position="900"/>
    </location>
</feature>
<evidence type="ECO:0000259" key="2">
    <source>
        <dbReference type="Pfam" id="PF08101"/>
    </source>
</evidence>
<organism evidence="3 4">
    <name type="scientific">Mycena pura</name>
    <dbReference type="NCBI Taxonomy" id="153505"/>
    <lineage>
        <taxon>Eukaryota</taxon>
        <taxon>Fungi</taxon>
        <taxon>Dikarya</taxon>
        <taxon>Basidiomycota</taxon>
        <taxon>Agaricomycotina</taxon>
        <taxon>Agaricomycetes</taxon>
        <taxon>Agaricomycetidae</taxon>
        <taxon>Agaricales</taxon>
        <taxon>Marasmiineae</taxon>
        <taxon>Mycenaceae</taxon>
        <taxon>Mycena</taxon>
    </lineage>
</organism>
<feature type="compositionally biased region" description="Basic and acidic residues" evidence="1">
    <location>
        <begin position="957"/>
        <end position="992"/>
    </location>
</feature>
<dbReference type="InterPro" id="IPR037508">
    <property type="entry name" value="Msb1/Mug8"/>
</dbReference>
<evidence type="ECO:0000313" key="3">
    <source>
        <dbReference type="EMBL" id="KAJ7196677.1"/>
    </source>
</evidence>
<feature type="compositionally biased region" description="Low complexity" evidence="1">
    <location>
        <begin position="292"/>
        <end position="306"/>
    </location>
</feature>
<feature type="region of interest" description="Disordered" evidence="1">
    <location>
        <begin position="957"/>
        <end position="1268"/>
    </location>
</feature>
<feature type="region of interest" description="Disordered" evidence="1">
    <location>
        <begin position="811"/>
        <end position="835"/>
    </location>
</feature>
<gene>
    <name evidence="3" type="ORF">GGX14DRAFT_526692</name>
</gene>
<dbReference type="AlphaFoldDB" id="A0AAD6UWN5"/>
<comment type="caution">
    <text evidence="3">The sequence shown here is derived from an EMBL/GenBank/DDBJ whole genome shotgun (WGS) entry which is preliminary data.</text>
</comment>
<proteinExistence type="predicted"/>
<protein>
    <recommendedName>
        <fullName evidence="2">Meiotically up-regulated protein Msb1/Mug8 domain-containing protein</fullName>
    </recommendedName>
</protein>
<feature type="domain" description="Meiotically up-regulated protein Msb1/Mug8" evidence="2">
    <location>
        <begin position="152"/>
        <end position="363"/>
    </location>
</feature>
<feature type="compositionally biased region" description="Low complexity" evidence="1">
    <location>
        <begin position="70"/>
        <end position="93"/>
    </location>
</feature>
<dbReference type="EMBL" id="JARJCW010000082">
    <property type="protein sequence ID" value="KAJ7196677.1"/>
    <property type="molecule type" value="Genomic_DNA"/>
</dbReference>
<feature type="region of interest" description="Disordered" evidence="1">
    <location>
        <begin position="69"/>
        <end position="100"/>
    </location>
</feature>
<name>A0AAD6UWN5_9AGAR</name>
<feature type="region of interest" description="Disordered" evidence="1">
    <location>
        <begin position="1"/>
        <end position="28"/>
    </location>
</feature>
<feature type="region of interest" description="Disordered" evidence="1">
    <location>
        <begin position="879"/>
        <end position="900"/>
    </location>
</feature>
<feature type="region of interest" description="Disordered" evidence="1">
    <location>
        <begin position="485"/>
        <end position="509"/>
    </location>
</feature>
<feature type="region of interest" description="Disordered" evidence="1">
    <location>
        <begin position="288"/>
        <end position="322"/>
    </location>
</feature>